<proteinExistence type="predicted"/>
<gene>
    <name evidence="1" type="ORF">CO110_10980</name>
</gene>
<dbReference type="InterPro" id="IPR013406">
    <property type="entry name" value="CHP02574_addiction_mod"/>
</dbReference>
<evidence type="ECO:0008006" key="3">
    <source>
        <dbReference type="Google" id="ProtNLM"/>
    </source>
</evidence>
<name>A0A2M8AQS0_9BACT</name>
<organism evidence="1 2">
    <name type="scientific">Candidatus Desantisbacteria bacterium CG_4_9_14_3_um_filter_40_11</name>
    <dbReference type="NCBI Taxonomy" id="1974546"/>
    <lineage>
        <taxon>Bacteria</taxon>
        <taxon>Candidatus Desantisiibacteriota</taxon>
    </lineage>
</organism>
<reference evidence="2" key="1">
    <citation type="submission" date="2017-09" db="EMBL/GenBank/DDBJ databases">
        <title>Depth-based differentiation of microbial function through sediment-hosted aquifers and enrichment of novel symbionts in the deep terrestrial subsurface.</title>
        <authorList>
            <person name="Probst A.J."/>
            <person name="Ladd B."/>
            <person name="Jarett J.K."/>
            <person name="Geller-Mcgrath D.E."/>
            <person name="Sieber C.M.K."/>
            <person name="Emerson J.B."/>
            <person name="Anantharaman K."/>
            <person name="Thomas B.C."/>
            <person name="Malmstrom R."/>
            <person name="Stieglmeier M."/>
            <person name="Klingl A."/>
            <person name="Woyke T."/>
            <person name="Ryan C.M."/>
            <person name="Banfield J.F."/>
        </authorList>
    </citation>
    <scope>NUCLEOTIDE SEQUENCE [LARGE SCALE GENOMIC DNA]</scope>
</reference>
<accession>A0A2M8AQS0</accession>
<protein>
    <recommendedName>
        <fullName evidence="3">Addiction module antitoxin RelB</fullName>
    </recommendedName>
</protein>
<evidence type="ECO:0000313" key="2">
    <source>
        <dbReference type="Proteomes" id="UP000231366"/>
    </source>
</evidence>
<dbReference type="Proteomes" id="UP000231366">
    <property type="component" value="Unassembled WGS sequence"/>
</dbReference>
<dbReference type="Pfam" id="PF09720">
    <property type="entry name" value="Unstab_antitox"/>
    <property type="match status" value="1"/>
</dbReference>
<dbReference type="EMBL" id="PFUI01000286">
    <property type="protein sequence ID" value="PJB27889.1"/>
    <property type="molecule type" value="Genomic_DNA"/>
</dbReference>
<evidence type="ECO:0000313" key="1">
    <source>
        <dbReference type="EMBL" id="PJB27889.1"/>
    </source>
</evidence>
<comment type="caution">
    <text evidence="1">The sequence shown here is derived from an EMBL/GenBank/DDBJ whole genome shotgun (WGS) entry which is preliminary data.</text>
</comment>
<sequence length="34" mass="4022">MDETEKRWQEIEQGRVQCISAKEVMKKARASLNK</sequence>
<dbReference type="AlphaFoldDB" id="A0A2M8AQS0"/>